<dbReference type="AlphaFoldDB" id="A0AA40T2J7"/>
<organism evidence="2 3">
    <name type="scientific">Komarekiella delphini-convector SJRDD-AB1</name>
    <dbReference type="NCBI Taxonomy" id="2593771"/>
    <lineage>
        <taxon>Bacteria</taxon>
        <taxon>Bacillati</taxon>
        <taxon>Cyanobacteriota</taxon>
        <taxon>Cyanophyceae</taxon>
        <taxon>Nostocales</taxon>
        <taxon>Nostocaceae</taxon>
        <taxon>Komarekiella</taxon>
        <taxon>Komarekiella delphini-convector</taxon>
    </lineage>
</organism>
<feature type="chain" id="PRO_5041280177" evidence="1">
    <location>
        <begin position="23"/>
        <end position="69"/>
    </location>
</feature>
<evidence type="ECO:0000256" key="1">
    <source>
        <dbReference type="SAM" id="SignalP"/>
    </source>
</evidence>
<dbReference type="EMBL" id="VJXY01000042">
    <property type="protein sequence ID" value="MBD6619495.1"/>
    <property type="molecule type" value="Genomic_DNA"/>
</dbReference>
<name>A0AA40T2J7_9NOST</name>
<proteinExistence type="predicted"/>
<keyword evidence="3" id="KW-1185">Reference proteome</keyword>
<keyword evidence="1" id="KW-0732">Signal</keyword>
<evidence type="ECO:0000313" key="3">
    <source>
        <dbReference type="Proteomes" id="UP001165986"/>
    </source>
</evidence>
<protein>
    <submittedName>
        <fullName evidence="2">Uncharacterized protein</fullName>
    </submittedName>
</protein>
<evidence type="ECO:0000313" key="2">
    <source>
        <dbReference type="EMBL" id="MBD6619495.1"/>
    </source>
</evidence>
<accession>A0AA40T2J7</accession>
<gene>
    <name evidence="2" type="ORF">FNW02_27630</name>
</gene>
<feature type="signal peptide" evidence="1">
    <location>
        <begin position="1"/>
        <end position="22"/>
    </location>
</feature>
<reference evidence="2" key="1">
    <citation type="submission" date="2019-07" db="EMBL/GenBank/DDBJ databases">
        <title>Toxilogical consequences of a new and cryptic species of cyanobacteria (Komarekiella delphini-convector) recovered from the epidermis of a bottlenose dolphin and 1500 ft. in the air.</title>
        <authorList>
            <person name="Brown A.O."/>
            <person name="Dvorak P."/>
            <person name="Villanueva C.D."/>
            <person name="Foss A.J."/>
            <person name="Garvey A.D."/>
            <person name="Gibson Q.A."/>
            <person name="Johansen J.R."/>
            <person name="Casamatta D.A."/>
        </authorList>
    </citation>
    <scope>NUCLEOTIDE SEQUENCE</scope>
    <source>
        <strain evidence="2">SJRDD-AB1</strain>
    </source>
</reference>
<comment type="caution">
    <text evidence="2">The sequence shown here is derived from an EMBL/GenBank/DDBJ whole genome shotgun (WGS) entry which is preliminary data.</text>
</comment>
<dbReference type="Proteomes" id="UP001165986">
    <property type="component" value="Unassembled WGS sequence"/>
</dbReference>
<sequence>MILLLKQYKRSLAWFISSLVLAVLLSLGTTNQQPAAAYNPTIVKNSTQPRANAAYPDFAASHLESNFYQ</sequence>